<proteinExistence type="predicted"/>
<gene>
    <name evidence="2" type="ORF">KHA94_20495</name>
</gene>
<evidence type="ECO:0000313" key="3">
    <source>
        <dbReference type="Proteomes" id="UP000681027"/>
    </source>
</evidence>
<feature type="transmembrane region" description="Helical" evidence="1">
    <location>
        <begin position="50"/>
        <end position="67"/>
    </location>
</feature>
<keyword evidence="3" id="KW-1185">Reference proteome</keyword>
<evidence type="ECO:0000313" key="2">
    <source>
        <dbReference type="EMBL" id="MBS4192526.1"/>
    </source>
</evidence>
<comment type="caution">
    <text evidence="2">The sequence shown here is derived from an EMBL/GenBank/DDBJ whole genome shotgun (WGS) entry which is preliminary data.</text>
</comment>
<organism evidence="2 3">
    <name type="scientific">Cytobacillus citreus</name>
    <dbReference type="NCBI Taxonomy" id="2833586"/>
    <lineage>
        <taxon>Bacteria</taxon>
        <taxon>Bacillati</taxon>
        <taxon>Bacillota</taxon>
        <taxon>Bacilli</taxon>
        <taxon>Bacillales</taxon>
        <taxon>Bacillaceae</taxon>
        <taxon>Cytobacillus</taxon>
    </lineage>
</organism>
<dbReference type="RefSeq" id="WP_213103986.1">
    <property type="nucleotide sequence ID" value="NZ_JAGYPM010000005.1"/>
</dbReference>
<feature type="transmembrane region" description="Helical" evidence="1">
    <location>
        <begin position="21"/>
        <end position="44"/>
    </location>
</feature>
<feature type="transmembrane region" description="Helical" evidence="1">
    <location>
        <begin position="208"/>
        <end position="227"/>
    </location>
</feature>
<keyword evidence="1" id="KW-0472">Membrane</keyword>
<name>A0ABS5NXL1_9BACI</name>
<evidence type="ECO:0008006" key="4">
    <source>
        <dbReference type="Google" id="ProtNLM"/>
    </source>
</evidence>
<dbReference type="Proteomes" id="UP000681027">
    <property type="component" value="Unassembled WGS sequence"/>
</dbReference>
<reference evidence="2 3" key="1">
    <citation type="submission" date="2021-05" db="EMBL/GenBank/DDBJ databases">
        <title>Novel Bacillus species.</title>
        <authorList>
            <person name="Liu G."/>
        </authorList>
    </citation>
    <scope>NUCLEOTIDE SEQUENCE [LARGE SCALE GENOMIC DNA]</scope>
    <source>
        <strain evidence="2 3">FJAT-49705</strain>
    </source>
</reference>
<protein>
    <recommendedName>
        <fullName evidence="4">ABC-2 type transport system permease protein</fullName>
    </recommendedName>
</protein>
<accession>A0ABS5NXL1</accession>
<evidence type="ECO:0000256" key="1">
    <source>
        <dbReference type="SAM" id="Phobius"/>
    </source>
</evidence>
<dbReference type="EMBL" id="JAGYPM010000005">
    <property type="protein sequence ID" value="MBS4192526.1"/>
    <property type="molecule type" value="Genomic_DNA"/>
</dbReference>
<keyword evidence="1" id="KW-1133">Transmembrane helix</keyword>
<feature type="transmembrane region" description="Helical" evidence="1">
    <location>
        <begin position="138"/>
        <end position="159"/>
    </location>
</feature>
<feature type="transmembrane region" description="Helical" evidence="1">
    <location>
        <begin position="171"/>
        <end position="193"/>
    </location>
</feature>
<keyword evidence="1" id="KW-0812">Transmembrane</keyword>
<feature type="transmembrane region" description="Helical" evidence="1">
    <location>
        <begin position="105"/>
        <end position="126"/>
    </location>
</feature>
<sequence>MSEWKQACWLAMFEVKSSLKGIITLAAMALGLPLFFTELISFSVLEDAPIVYDFFFVFIFWTVAASLRPKEIQLKKMSGDSWVSPYFIMLNQLPIKKNVLVMSRFISYFSISIPFHALFLTIYYALSPELREVMPNASYIVFSIIWICFGIMSGSIFPASDVGEKLSTWKIVVFNIFFFGAIIAIFLGFYFVYGQGIVAGTIHAANEWPLLSIAVSILIAVMGFLYSKGYIYKKIDKVDYLV</sequence>